<evidence type="ECO:0000313" key="2">
    <source>
        <dbReference type="Proteomes" id="UP000504604"/>
    </source>
</evidence>
<protein>
    <submittedName>
        <fullName evidence="3">Uncharacterized protein LOC105162345</fullName>
    </submittedName>
</protein>
<dbReference type="Proteomes" id="UP000504604">
    <property type="component" value="Linkage group LG5"/>
</dbReference>
<dbReference type="InParanoid" id="A0A6I9TDE8"/>
<dbReference type="KEGG" id="sind:105162345"/>
<name>A0A6I9TDE8_SESIN</name>
<organism evidence="2 3">
    <name type="scientific">Sesamum indicum</name>
    <name type="common">Oriental sesame</name>
    <name type="synonym">Sesamum orientale</name>
    <dbReference type="NCBI Taxonomy" id="4182"/>
    <lineage>
        <taxon>Eukaryota</taxon>
        <taxon>Viridiplantae</taxon>
        <taxon>Streptophyta</taxon>
        <taxon>Embryophyta</taxon>
        <taxon>Tracheophyta</taxon>
        <taxon>Spermatophyta</taxon>
        <taxon>Magnoliopsida</taxon>
        <taxon>eudicotyledons</taxon>
        <taxon>Gunneridae</taxon>
        <taxon>Pentapetalae</taxon>
        <taxon>asterids</taxon>
        <taxon>lamiids</taxon>
        <taxon>Lamiales</taxon>
        <taxon>Pedaliaceae</taxon>
        <taxon>Sesamum</taxon>
    </lineage>
</organism>
<evidence type="ECO:0000256" key="1">
    <source>
        <dbReference type="SAM" id="MobiDB-lite"/>
    </source>
</evidence>
<keyword evidence="2" id="KW-1185">Reference proteome</keyword>
<accession>A0A6I9TDE8</accession>
<reference evidence="3" key="1">
    <citation type="submission" date="2025-08" db="UniProtKB">
        <authorList>
            <consortium name="RefSeq"/>
        </authorList>
    </citation>
    <scope>IDENTIFICATION</scope>
</reference>
<proteinExistence type="predicted"/>
<feature type="region of interest" description="Disordered" evidence="1">
    <location>
        <begin position="239"/>
        <end position="258"/>
    </location>
</feature>
<dbReference type="OrthoDB" id="5544992at2759"/>
<dbReference type="GeneID" id="105162345"/>
<gene>
    <name evidence="3" type="primary">LOC105162345</name>
</gene>
<sequence>MVSSWILSSISKEVVESFMYRNTSRDLCVELENRFRETNGPLEYQLKKELASTSQGSMTMSTYFARLKKLWDELACITRTPKCTCEAAKETAEIKIQDQVIQFLMGLNEVYDHARGQILTVEPLPDINKAYAMVLRVEKQKEVNFGQQYSVPKVAMQAFKRLETRKPFQKKKNTVDKGNQICKECDKSRHLKEVLKTETKMFPGGFKPQTLVLTDTGYNDFSDLDSEEDDDVERTTDLADDIMNPTDPEHNENIVPRSSTRQTCRLTRLDDYVCCFNDDLPRITYSSLLHKCFVAATENP</sequence>
<dbReference type="PANTHER" id="PTHR34222">
    <property type="entry name" value="GAG_PRE-INTEGRS DOMAIN-CONTAINING PROTEIN"/>
    <property type="match status" value="1"/>
</dbReference>
<dbReference type="AlphaFoldDB" id="A0A6I9TDE8"/>
<dbReference type="PANTHER" id="PTHR34222:SF99">
    <property type="entry name" value="PROTEIN, PUTATIVE-RELATED"/>
    <property type="match status" value="1"/>
</dbReference>
<dbReference type="RefSeq" id="XP_011078653.1">
    <property type="nucleotide sequence ID" value="XM_011080351.1"/>
</dbReference>
<evidence type="ECO:0000313" key="3">
    <source>
        <dbReference type="RefSeq" id="XP_011078653.1"/>
    </source>
</evidence>